<comment type="caution">
    <text evidence="1">The sequence shown here is derived from an EMBL/GenBank/DDBJ whole genome shotgun (WGS) entry which is preliminary data.</text>
</comment>
<dbReference type="AlphaFoldDB" id="A0A371IUW4"/>
<gene>
    <name evidence="1" type="ORF">CHF27_004125</name>
</gene>
<proteinExistence type="predicted"/>
<keyword evidence="1" id="KW-0808">Transferase</keyword>
<evidence type="ECO:0000313" key="2">
    <source>
        <dbReference type="Proteomes" id="UP000243494"/>
    </source>
</evidence>
<dbReference type="RefSeq" id="WP_095406121.1">
    <property type="nucleotide sequence ID" value="NZ_NOJZ02000004.1"/>
</dbReference>
<dbReference type="GO" id="GO:0016301">
    <property type="term" value="F:kinase activity"/>
    <property type="evidence" value="ECO:0007669"/>
    <property type="project" value="UniProtKB-KW"/>
</dbReference>
<dbReference type="Proteomes" id="UP000243494">
    <property type="component" value="Unassembled WGS sequence"/>
</dbReference>
<keyword evidence="1" id="KW-0418">Kinase</keyword>
<keyword evidence="2" id="KW-1185">Reference proteome</keyword>
<organism evidence="1 2">
    <name type="scientific">Romboutsia maritimum</name>
    <dbReference type="NCBI Taxonomy" id="2020948"/>
    <lineage>
        <taxon>Bacteria</taxon>
        <taxon>Bacillati</taxon>
        <taxon>Bacillota</taxon>
        <taxon>Clostridia</taxon>
        <taxon>Peptostreptococcales</taxon>
        <taxon>Peptostreptococcaceae</taxon>
        <taxon>Romboutsia</taxon>
    </lineage>
</organism>
<accession>A0A371IUW4</accession>
<name>A0A371IUW4_9FIRM</name>
<evidence type="ECO:0000313" key="1">
    <source>
        <dbReference type="EMBL" id="RDY24277.1"/>
    </source>
</evidence>
<dbReference type="OrthoDB" id="1754517at2"/>
<reference evidence="1 2" key="1">
    <citation type="journal article" date="2017" name="Genome Announc.">
        <title>Draft Genome Sequence of Romboutsia maritimum sp. nov. Strain CCRI-22766(T), Isolated from Coastal Estuarine Mud.</title>
        <authorList>
            <person name="Maheux A.F."/>
            <person name="Boudreau D.K."/>
            <person name="Berube E."/>
            <person name="Boissinot M."/>
            <person name="Raymond F."/>
            <person name="Brodeur S."/>
            <person name="Corbeil J."/>
            <person name="Brightwell G."/>
            <person name="Broda D."/>
            <person name="Omar R.F."/>
            <person name="Bergeron M.G."/>
        </authorList>
    </citation>
    <scope>NUCLEOTIDE SEQUENCE [LARGE SCALE GENOMIC DNA]</scope>
    <source>
        <strain evidence="1 2">CCRI-22766</strain>
    </source>
</reference>
<dbReference type="EMBL" id="NOJZ02000004">
    <property type="protein sequence ID" value="RDY24277.1"/>
    <property type="molecule type" value="Genomic_DNA"/>
</dbReference>
<sequence length="291" mass="34377">MISFDINGAIIEFDEKMNNYNNIRKFFKSYALDKSSEFEEESLNKIQTIKQISEKCLLLGEKIIDEAIKKGVENIVKYDVITIDSNIFKENYCEKYLDFTRLLNNFSKDCSNTNKGKKHNNAKFYDIKPHIERLSEYIYNDCFNIHYAVVDALLEKKVKNIQPYVDNKSIRQADALFNNYKDGFISKPDECRVIKQIITLNPYREDVYEYIIKEDGDFGREIEKLTEFLGYDIRIHKSKLMNIYIKKLIENDINDINSAKEKVQKYAKYIGCIDSKVYISRIDDIYTFEKA</sequence>
<protein>
    <submittedName>
        <fullName evidence="1">Kinase</fullName>
    </submittedName>
</protein>